<reference evidence="3" key="1">
    <citation type="submission" date="2017-10" db="EMBL/GenBank/DDBJ databases">
        <authorList>
            <person name="Armitage A.D."/>
            <person name="Barbara D.J."/>
            <person name="Woodhall J.W."/>
            <person name="Sreenivasaprasad S."/>
            <person name="Lane C.R."/>
            <person name="Clarkson J.P."/>
            <person name="Harrison R.J."/>
        </authorList>
    </citation>
    <scope>NUCLEOTIDE SEQUENCE</scope>
    <source>
        <strain evidence="3">FERA 1164</strain>
    </source>
</reference>
<evidence type="ECO:0000313" key="3">
    <source>
        <dbReference type="EMBL" id="RYN26366.1"/>
    </source>
</evidence>
<feature type="compositionally biased region" description="Basic and acidic residues" evidence="1">
    <location>
        <begin position="554"/>
        <end position="574"/>
    </location>
</feature>
<comment type="caution">
    <text evidence="3">The sequence shown here is derived from an EMBL/GenBank/DDBJ whole genome shotgun (WGS) entry which is preliminary data.</text>
</comment>
<dbReference type="Pfam" id="PF06985">
    <property type="entry name" value="HET"/>
    <property type="match status" value="1"/>
</dbReference>
<dbReference type="AlphaFoldDB" id="A0AB37WEJ9"/>
<dbReference type="PANTHER" id="PTHR33112:SF12">
    <property type="entry name" value="HETEROKARYON INCOMPATIBILITY DOMAIN-CONTAINING PROTEIN"/>
    <property type="match status" value="1"/>
</dbReference>
<feature type="domain" description="Heterokaryon incompatibility" evidence="2">
    <location>
        <begin position="198"/>
        <end position="350"/>
    </location>
</feature>
<feature type="region of interest" description="Disordered" evidence="1">
    <location>
        <begin position="554"/>
        <end position="577"/>
    </location>
</feature>
<dbReference type="Proteomes" id="UP000292340">
    <property type="component" value="Unassembled WGS sequence"/>
</dbReference>
<evidence type="ECO:0000313" key="4">
    <source>
        <dbReference type="Proteomes" id="UP000292340"/>
    </source>
</evidence>
<sequence length="747" mass="84797">MATTAQALLQLCDVCDTIDLSKYFLPPHPKDERSWNTIRQVTYNEIVLGKSAEIRDRSASCAFCKLAYLALNTKRNGIPDNAVVTMSSFCYATANVGLGTNEKSAYCIRINGKVGARRLGGHVQLLAESAHVLGISTDFLARVPKEAGFDMKQACRWFKTCRKKNANTCGTPTPSPSNLLAIDLYEMCICLMPHASEFVALSYCWPATRYLTLTCANREELFRLGALRKVMDELPHTIQDALDCARELPLRYLWIDALCIVQDDNDHKDEQLQQMDKVYSCAVLTIVCAYPVARDTPDACGGLPRFRRHGTDSQRHTAVVKGLRMMVASPCSYLSLNDTRWSKRCWTFQEHHLSPRLLYFTPTQVYYECSCSSFCEDVAWESVSKGVYMAPGSTLWSTKLRYDTANPRENWDQWHLSRTRLSPASEMWNIYKMAIEAYTSRDVTYPSDILRAFEGVSAVLSEALGTDFWQGIPENILPLALCWQSDGKFRRRETQLDGEAASSMLFPSWSWAGWDCSVSLNMFMSIYQCKNEAKWFIINDNKVAARLHVELDNARERSGSPRSAHDAPKGRETSPSEPAMIKKLLPHMVSRSDVDVTSPDWRNARILGCWTTCASFILDGTQQTVSATHHERMWPRSHVFAIKDPQGITAGCILLPKRFFKKRRARTLYEFIAISKSLPQRYWERPKEMQYFDDSVYGATNEDETWVVNAMMIDRLEDNLVSRIAVGVIHDHAWGSTAPKDTFVKLV</sequence>
<protein>
    <recommendedName>
        <fullName evidence="2">Heterokaryon incompatibility domain-containing protein</fullName>
    </recommendedName>
</protein>
<proteinExistence type="predicted"/>
<organism evidence="3 4">
    <name type="scientific">Alternaria tenuissima</name>
    <dbReference type="NCBI Taxonomy" id="119927"/>
    <lineage>
        <taxon>Eukaryota</taxon>
        <taxon>Fungi</taxon>
        <taxon>Dikarya</taxon>
        <taxon>Ascomycota</taxon>
        <taxon>Pezizomycotina</taxon>
        <taxon>Dothideomycetes</taxon>
        <taxon>Pleosporomycetidae</taxon>
        <taxon>Pleosporales</taxon>
        <taxon>Pleosporineae</taxon>
        <taxon>Pleosporaceae</taxon>
        <taxon>Alternaria</taxon>
        <taxon>Alternaria sect. Alternaria</taxon>
        <taxon>Alternaria alternata complex</taxon>
    </lineage>
</organism>
<evidence type="ECO:0000256" key="1">
    <source>
        <dbReference type="SAM" id="MobiDB-lite"/>
    </source>
</evidence>
<evidence type="ECO:0000259" key="2">
    <source>
        <dbReference type="Pfam" id="PF06985"/>
    </source>
</evidence>
<gene>
    <name evidence="3" type="ORF">AA0115_g7217</name>
</gene>
<name>A0AB37WEJ9_9PLEO</name>
<dbReference type="PANTHER" id="PTHR33112">
    <property type="entry name" value="DOMAIN PROTEIN, PUTATIVE-RELATED"/>
    <property type="match status" value="1"/>
</dbReference>
<reference evidence="3" key="2">
    <citation type="journal article" date="2019" name="bioRxiv">
        <title>Genomics, evolutionary history and diagnostics of the Alternaria alternata species group including apple and Asian pear pathotypes.</title>
        <authorList>
            <person name="Armitage A.D."/>
            <person name="Cockerton H.M."/>
            <person name="Sreenivasaprasad S."/>
            <person name="Woodhall J.W."/>
            <person name="Lane C.R."/>
            <person name="Harrison R.J."/>
            <person name="Clarkson J.P."/>
        </authorList>
    </citation>
    <scope>NUCLEOTIDE SEQUENCE</scope>
    <source>
        <strain evidence="3">FERA 1164</strain>
    </source>
</reference>
<accession>A0AB37WEJ9</accession>
<dbReference type="EMBL" id="PDXB01000017">
    <property type="protein sequence ID" value="RYN26366.1"/>
    <property type="molecule type" value="Genomic_DNA"/>
</dbReference>
<dbReference type="InterPro" id="IPR010730">
    <property type="entry name" value="HET"/>
</dbReference>